<evidence type="ECO:0000313" key="3">
    <source>
        <dbReference type="EMBL" id="CAJ37544.1"/>
    </source>
</evidence>
<evidence type="ECO:0000256" key="2">
    <source>
        <dbReference type="SAM" id="Phobius"/>
    </source>
</evidence>
<dbReference type="STRING" id="351160.RCIX2466"/>
<organism evidence="3 4">
    <name type="scientific">Methanocella arvoryzae (strain DSM 22066 / NBRC 105507 / MRE50)</name>
    <dbReference type="NCBI Taxonomy" id="351160"/>
    <lineage>
        <taxon>Archaea</taxon>
        <taxon>Methanobacteriati</taxon>
        <taxon>Methanobacteriota</taxon>
        <taxon>Stenosarchaea group</taxon>
        <taxon>Methanomicrobia</taxon>
        <taxon>Methanocellales</taxon>
        <taxon>Methanocellaceae</taxon>
        <taxon>Methanocella</taxon>
    </lineage>
</organism>
<dbReference type="EMBL" id="AM114193">
    <property type="protein sequence ID" value="CAJ37544.1"/>
    <property type="molecule type" value="Genomic_DNA"/>
</dbReference>
<evidence type="ECO:0000256" key="1">
    <source>
        <dbReference type="SAM" id="MobiDB-lite"/>
    </source>
</evidence>
<sequence>MRWKPMRNCYNHPGMGAIATCEACGRGICALCATNLEGHVYCRDCAEEERKNLQAQSISDHTEQAAPAAAEPAPAPAPTPKPAPAPVAPPARPASEPPREKPAPAPAAPAAPPVPPAEPAPPAAIVPAKPTQIAPREPATTPAPASPPATGTAGKPAEKESLISALLSFVVPGLGQVYNGHIKKGIVLAVLFYGLLVVILACIVLFSLMSGIGSICCAPALLFPALVLLYSIYDAYQSAEKINRGEETRDWL</sequence>
<feature type="compositionally biased region" description="Low complexity" evidence="1">
    <location>
        <begin position="125"/>
        <end position="155"/>
    </location>
</feature>
<keyword evidence="2" id="KW-1133">Transmembrane helix</keyword>
<dbReference type="eggNOG" id="arCOG03293">
    <property type="taxonomic scope" value="Archaea"/>
</dbReference>
<protein>
    <submittedName>
        <fullName evidence="3">Predicted redox-active protein (CxxC motives)</fullName>
    </submittedName>
</protein>
<feature type="compositionally biased region" description="Pro residues" evidence="1">
    <location>
        <begin position="103"/>
        <end position="124"/>
    </location>
</feature>
<keyword evidence="2" id="KW-0472">Membrane</keyword>
<dbReference type="AlphaFoldDB" id="Q0W249"/>
<evidence type="ECO:0000313" key="4">
    <source>
        <dbReference type="Proteomes" id="UP000000663"/>
    </source>
</evidence>
<gene>
    <name evidence="3" type="ORF">RCIX2466</name>
</gene>
<feature type="transmembrane region" description="Helical" evidence="2">
    <location>
        <begin position="212"/>
        <end position="233"/>
    </location>
</feature>
<feature type="compositionally biased region" description="Pro residues" evidence="1">
    <location>
        <begin position="73"/>
        <end position="96"/>
    </location>
</feature>
<dbReference type="KEGG" id="rci:RCIX2466"/>
<keyword evidence="2" id="KW-0812">Transmembrane</keyword>
<name>Q0W249_METAR</name>
<dbReference type="Proteomes" id="UP000000663">
    <property type="component" value="Chromosome"/>
</dbReference>
<feature type="transmembrane region" description="Helical" evidence="2">
    <location>
        <begin position="186"/>
        <end position="206"/>
    </location>
</feature>
<keyword evidence="4" id="KW-1185">Reference proteome</keyword>
<dbReference type="PRINTS" id="PR01217">
    <property type="entry name" value="PRICHEXTENSN"/>
</dbReference>
<accession>Q0W249</accession>
<proteinExistence type="predicted"/>
<feature type="region of interest" description="Disordered" evidence="1">
    <location>
        <begin position="56"/>
        <end position="157"/>
    </location>
</feature>
<reference evidence="3 4" key="1">
    <citation type="journal article" date="2006" name="Science">
        <title>Genome of rice cluster I archaea -- the key methane producers in the rice rhizosphere.</title>
        <authorList>
            <person name="Erkel C."/>
            <person name="Kube M."/>
            <person name="Reinhardt R."/>
            <person name="Liesack W."/>
        </authorList>
    </citation>
    <scope>NUCLEOTIDE SEQUENCE [LARGE SCALE GENOMIC DNA]</scope>
    <source>
        <strain evidence="4">DSM 22066 / NBRC 105507 / MRE50</strain>
    </source>
</reference>